<dbReference type="SUPFAM" id="SSF56322">
    <property type="entry name" value="ADC synthase"/>
    <property type="match status" value="1"/>
</dbReference>
<dbReference type="Pfam" id="PF00425">
    <property type="entry name" value="Chorismate_bind"/>
    <property type="match status" value="1"/>
</dbReference>
<dbReference type="Gene3D" id="3.60.120.10">
    <property type="entry name" value="Anthranilate synthase"/>
    <property type="match status" value="1"/>
</dbReference>
<name>A0A1B1U4C9_9HELI</name>
<dbReference type="InterPro" id="IPR005801">
    <property type="entry name" value="ADC_synthase"/>
</dbReference>
<feature type="domain" description="Chorismate-utilising enzyme C-terminal" evidence="1">
    <location>
        <begin position="95"/>
        <end position="173"/>
    </location>
</feature>
<dbReference type="GO" id="GO:0046820">
    <property type="term" value="F:4-amino-4-deoxychorismate synthase activity"/>
    <property type="evidence" value="ECO:0007669"/>
    <property type="project" value="TreeGrafter"/>
</dbReference>
<dbReference type="KEGG" id="het:BBW65_01550"/>
<dbReference type="GO" id="GO:0000162">
    <property type="term" value="P:L-tryptophan biosynthetic process"/>
    <property type="evidence" value="ECO:0007669"/>
    <property type="project" value="TreeGrafter"/>
</dbReference>
<gene>
    <name evidence="2" type="ORF">BBW65_01550</name>
</gene>
<keyword evidence="3" id="KW-1185">Reference proteome</keyword>
<dbReference type="STRING" id="222136.BBW65_01550"/>
<protein>
    <recommendedName>
        <fullName evidence="1">Chorismate-utilising enzyme C-terminal domain-containing protein</fullName>
    </recommendedName>
</protein>
<dbReference type="InterPro" id="IPR019999">
    <property type="entry name" value="Anth_synth_I-like"/>
</dbReference>
<dbReference type="PANTHER" id="PTHR11236">
    <property type="entry name" value="AMINOBENZOATE/ANTHRANILATE SYNTHASE"/>
    <property type="match status" value="1"/>
</dbReference>
<sequence>MNLFGEYVYHHSLLRIVAFDQQGLQEAFAQIQSCRDRGYLLGYVAYEAYYALIDETYRSKTPLLFFECFAHREAFTSLPKTHKIFAPQEVRFVDYESYAQQVEAIKEQILEGNTYQGNLTTCFEFVSTLELEEIFAALLYRQDTPYRAFLDTPYGKIASFSPELFFEIKGGGFILSR</sequence>
<dbReference type="PANTHER" id="PTHR11236:SF50">
    <property type="entry name" value="AMINODEOXYCHORISMATE SYNTHASE COMPONENT 1"/>
    <property type="match status" value="1"/>
</dbReference>
<dbReference type="AlphaFoldDB" id="A0A1B1U4C9"/>
<proteinExistence type="predicted"/>
<evidence type="ECO:0000259" key="1">
    <source>
        <dbReference type="Pfam" id="PF00425"/>
    </source>
</evidence>
<dbReference type="OrthoDB" id="9803598at2"/>
<organism evidence="2 3">
    <name type="scientific">Helicobacter enhydrae</name>
    <dbReference type="NCBI Taxonomy" id="222136"/>
    <lineage>
        <taxon>Bacteria</taxon>
        <taxon>Pseudomonadati</taxon>
        <taxon>Campylobacterota</taxon>
        <taxon>Epsilonproteobacteria</taxon>
        <taxon>Campylobacterales</taxon>
        <taxon>Helicobacteraceae</taxon>
        <taxon>Helicobacter</taxon>
    </lineage>
</organism>
<dbReference type="InterPro" id="IPR015890">
    <property type="entry name" value="Chorismate_C"/>
</dbReference>
<dbReference type="Proteomes" id="UP000092884">
    <property type="component" value="Chromosome"/>
</dbReference>
<reference evidence="3" key="1">
    <citation type="submission" date="2016-07" db="EMBL/GenBank/DDBJ databases">
        <authorList>
            <person name="Florea S."/>
            <person name="Webb J.S."/>
            <person name="Jaromczyk J."/>
            <person name="Schardl C.L."/>
        </authorList>
    </citation>
    <scope>NUCLEOTIDE SEQUENCE [LARGE SCALE GENOMIC DNA]</scope>
    <source>
        <strain evidence="3">MIT 01-6242</strain>
    </source>
</reference>
<dbReference type="EMBL" id="CP016503">
    <property type="protein sequence ID" value="ANV97572.1"/>
    <property type="molecule type" value="Genomic_DNA"/>
</dbReference>
<evidence type="ECO:0000313" key="2">
    <source>
        <dbReference type="EMBL" id="ANV97572.1"/>
    </source>
</evidence>
<accession>A0A1B1U4C9</accession>
<evidence type="ECO:0000313" key="3">
    <source>
        <dbReference type="Proteomes" id="UP000092884"/>
    </source>
</evidence>